<feature type="compositionally biased region" description="Low complexity" evidence="4">
    <location>
        <begin position="39"/>
        <end position="93"/>
    </location>
</feature>
<dbReference type="InterPro" id="IPR017853">
    <property type="entry name" value="GH"/>
</dbReference>
<dbReference type="Pfam" id="PF00150">
    <property type="entry name" value="Cellulase"/>
    <property type="match status" value="1"/>
</dbReference>
<evidence type="ECO:0000256" key="4">
    <source>
        <dbReference type="SAM" id="MobiDB-lite"/>
    </source>
</evidence>
<evidence type="ECO:0000259" key="5">
    <source>
        <dbReference type="Pfam" id="PF00150"/>
    </source>
</evidence>
<keyword evidence="7" id="KW-1185">Reference proteome</keyword>
<comment type="similarity">
    <text evidence="3">Belongs to the glycosyl hydrolase 5 (cellulase A) family.</text>
</comment>
<proteinExistence type="inferred from homology"/>
<gene>
    <name evidence="6" type="ORF">SAMN05216421_1746</name>
</gene>
<dbReference type="GO" id="GO:0004553">
    <property type="term" value="F:hydrolase activity, hydrolyzing O-glycosyl compounds"/>
    <property type="evidence" value="ECO:0007669"/>
    <property type="project" value="InterPro"/>
</dbReference>
<dbReference type="Gene3D" id="3.20.20.80">
    <property type="entry name" value="Glycosidases"/>
    <property type="match status" value="1"/>
</dbReference>
<dbReference type="InterPro" id="IPR001547">
    <property type="entry name" value="Glyco_hydro_5"/>
</dbReference>
<dbReference type="AlphaFoldDB" id="A0A1H1T6T3"/>
<reference evidence="7" key="1">
    <citation type="submission" date="2016-10" db="EMBL/GenBank/DDBJ databases">
        <authorList>
            <person name="Varghese N."/>
            <person name="Submissions S."/>
        </authorList>
    </citation>
    <scope>NUCLEOTIDE SEQUENCE [LARGE SCALE GENOMIC DNA]</scope>
    <source>
        <strain evidence="7">NRRL B-51270</strain>
    </source>
</reference>
<evidence type="ECO:0000313" key="6">
    <source>
        <dbReference type="EMBL" id="SDS55962.1"/>
    </source>
</evidence>
<evidence type="ECO:0000256" key="3">
    <source>
        <dbReference type="RuleBase" id="RU361153"/>
    </source>
</evidence>
<sequence>MTAETRNSTKRWLSIVAFALVIGNVQGCISGGGGGGGSSSTSEPQPTQTVVQEQPLQLITESPTQPTLTSPLPSPGSTSGTSGSGSNTSSGSTENLVSNDPNLGTGMLELIGINIAGAEFTSSELPGKHNTHYFFPREGDFDKWSMKGIKSVRFPIKWERLQPALNGEFDPIYAGLIDTMFTQASRANMAIILDIHNYGRYRKNIIGSAEVPYSAYQNLMERIAKRWQGRSSLYAYDIMNEPYGDADKTWLVAAQKGIDGVRKYDRQRPIYIEGMSWASAARWATHSNELLKLNDPMDNLVFSAHLYLDSDASGQKYSTDLTVDPMVGVKRATPFVNWLKKNGKRGQIGESGIPDDPRYLEAMDNLLGYLQQNCIPVTYWAGGRAWGNYTLSVEPYKDGTDKGQWKLLEKYLGKGNCSDYGPSA</sequence>
<dbReference type="GO" id="GO:0009251">
    <property type="term" value="P:glucan catabolic process"/>
    <property type="evidence" value="ECO:0007669"/>
    <property type="project" value="TreeGrafter"/>
</dbReference>
<evidence type="ECO:0000313" key="7">
    <source>
        <dbReference type="Proteomes" id="UP000243207"/>
    </source>
</evidence>
<dbReference type="STRING" id="487184.SAMN05216421_1746"/>
<dbReference type="SUPFAM" id="SSF51445">
    <property type="entry name" value="(Trans)glycosidases"/>
    <property type="match status" value="1"/>
</dbReference>
<evidence type="ECO:0000256" key="1">
    <source>
        <dbReference type="ARBA" id="ARBA00022801"/>
    </source>
</evidence>
<dbReference type="EMBL" id="LT629736">
    <property type="protein sequence ID" value="SDS55962.1"/>
    <property type="molecule type" value="Genomic_DNA"/>
</dbReference>
<dbReference type="PANTHER" id="PTHR34142:SF1">
    <property type="entry name" value="GLYCOSIDE HYDROLASE FAMILY 5 DOMAIN-CONTAINING PROTEIN"/>
    <property type="match status" value="1"/>
</dbReference>
<dbReference type="OrthoDB" id="6769681at2"/>
<dbReference type="PANTHER" id="PTHR34142">
    <property type="entry name" value="ENDO-BETA-1,4-GLUCANASE A"/>
    <property type="match status" value="1"/>
</dbReference>
<accession>A0A1H1T6T3</accession>
<dbReference type="RefSeq" id="WP_093393293.1">
    <property type="nucleotide sequence ID" value="NZ_LT629736.1"/>
</dbReference>
<keyword evidence="1 3" id="KW-0378">Hydrolase</keyword>
<feature type="domain" description="Glycoside hydrolase family 5" evidence="5">
    <location>
        <begin position="136"/>
        <end position="381"/>
    </location>
</feature>
<organism evidence="6 7">
    <name type="scientific">Halopseudomonas xinjiangensis</name>
    <dbReference type="NCBI Taxonomy" id="487184"/>
    <lineage>
        <taxon>Bacteria</taxon>
        <taxon>Pseudomonadati</taxon>
        <taxon>Pseudomonadota</taxon>
        <taxon>Gammaproteobacteria</taxon>
        <taxon>Pseudomonadales</taxon>
        <taxon>Pseudomonadaceae</taxon>
        <taxon>Halopseudomonas</taxon>
    </lineage>
</organism>
<keyword evidence="2 3" id="KW-0326">Glycosidase</keyword>
<feature type="region of interest" description="Disordered" evidence="4">
    <location>
        <begin position="32"/>
        <end position="99"/>
    </location>
</feature>
<dbReference type="Proteomes" id="UP000243207">
    <property type="component" value="Chromosome I"/>
</dbReference>
<name>A0A1H1T6T3_9GAMM</name>
<evidence type="ECO:0000256" key="2">
    <source>
        <dbReference type="ARBA" id="ARBA00023295"/>
    </source>
</evidence>
<protein>
    <submittedName>
        <fullName evidence="6">Cellulase family 5</fullName>
    </submittedName>
</protein>